<dbReference type="eggNOG" id="ENOG502QVHR">
    <property type="taxonomic scope" value="Eukaryota"/>
</dbReference>
<dbReference type="OMA" id="YVASHAK"/>
<sequence>MPLLSWHRQNWDIVHPFIDLSKTNEVFNLKSLQHYVAGVTDPSIEDKEYLFDVLVNMPRREIYVASHAKENFVLSKIHKDIASQLVSLAQNDECSNQDIVQELSSTIGDLISNLKSLASDQNGMLSPDCITSRNLTASKEKFLINLAVAEGLMKM</sequence>
<evidence type="ECO:0000313" key="3">
    <source>
        <dbReference type="Proteomes" id="UP000009022"/>
    </source>
</evidence>
<organism evidence="2 3">
    <name type="scientific">Trichoplax adhaerens</name>
    <name type="common">Trichoplax reptans</name>
    <dbReference type="NCBI Taxonomy" id="10228"/>
    <lineage>
        <taxon>Eukaryota</taxon>
        <taxon>Metazoa</taxon>
        <taxon>Placozoa</taxon>
        <taxon>Uniplacotomia</taxon>
        <taxon>Trichoplacea</taxon>
        <taxon>Trichoplacidae</taxon>
        <taxon>Trichoplax</taxon>
    </lineage>
</organism>
<gene>
    <name evidence="2" type="ORF">TRIADDRAFT_64371</name>
</gene>
<dbReference type="AlphaFoldDB" id="B3SBV9"/>
<dbReference type="EMBL" id="DS985267">
    <property type="protein sequence ID" value="EDV19741.1"/>
    <property type="molecule type" value="Genomic_DNA"/>
</dbReference>
<dbReference type="PhylomeDB" id="B3SBV9"/>
<name>B3SBV9_TRIAD</name>
<dbReference type="Pfam" id="PF08616">
    <property type="entry name" value="SPA"/>
    <property type="match status" value="1"/>
</dbReference>
<dbReference type="InParanoid" id="B3SBV9"/>
<dbReference type="RefSeq" id="XP_002117765.1">
    <property type="nucleotide sequence ID" value="XM_002117729.1"/>
</dbReference>
<dbReference type="InterPro" id="IPR042431">
    <property type="entry name" value="FAM45"/>
</dbReference>
<dbReference type="GO" id="GO:0005085">
    <property type="term" value="F:guanyl-nucleotide exchange factor activity"/>
    <property type="evidence" value="ECO:0007669"/>
    <property type="project" value="UniProtKB-KW"/>
</dbReference>
<dbReference type="PANTHER" id="PTHR28544:SF1">
    <property type="entry name" value="DENN DOMAIN-CONTAINING PROTEIN 10-RELATED"/>
    <property type="match status" value="1"/>
</dbReference>
<reference evidence="2 3" key="1">
    <citation type="journal article" date="2008" name="Nature">
        <title>The Trichoplax genome and the nature of placozoans.</title>
        <authorList>
            <person name="Srivastava M."/>
            <person name="Begovic E."/>
            <person name="Chapman J."/>
            <person name="Putnam N.H."/>
            <person name="Hellsten U."/>
            <person name="Kawashima T."/>
            <person name="Kuo A."/>
            <person name="Mitros T."/>
            <person name="Salamov A."/>
            <person name="Carpenter M.L."/>
            <person name="Signorovitch A.Y."/>
            <person name="Moreno M.A."/>
            <person name="Kamm K."/>
            <person name="Grimwood J."/>
            <person name="Schmutz J."/>
            <person name="Shapiro H."/>
            <person name="Grigoriev I.V."/>
            <person name="Buss L.W."/>
            <person name="Schierwater B."/>
            <person name="Dellaporta S.L."/>
            <person name="Rokhsar D.S."/>
        </authorList>
    </citation>
    <scope>NUCLEOTIDE SEQUENCE [LARGE SCALE GENOMIC DNA]</scope>
    <source>
        <strain evidence="2 3">Grell-BS-1999</strain>
    </source>
</reference>
<dbReference type="STRING" id="10228.B3SBV9"/>
<dbReference type="OrthoDB" id="66409at2759"/>
<keyword evidence="3" id="KW-1185">Reference proteome</keyword>
<dbReference type="CTD" id="6758977"/>
<accession>B3SBV9</accession>
<dbReference type="HOGENOM" id="CLU_1697779_0_0_1"/>
<keyword evidence="1" id="KW-0344">Guanine-nucleotide releasing factor</keyword>
<dbReference type="PANTHER" id="PTHR28544">
    <property type="entry name" value="PROTEIN FAM45A-RELATED"/>
    <property type="match status" value="1"/>
</dbReference>
<evidence type="ECO:0000256" key="1">
    <source>
        <dbReference type="ARBA" id="ARBA00022658"/>
    </source>
</evidence>
<dbReference type="GeneID" id="6758977"/>
<evidence type="ECO:0000313" key="2">
    <source>
        <dbReference type="EMBL" id="EDV19741.1"/>
    </source>
</evidence>
<dbReference type="Proteomes" id="UP000009022">
    <property type="component" value="Unassembled WGS sequence"/>
</dbReference>
<dbReference type="KEGG" id="tad:TRIADDRAFT_64371"/>
<protein>
    <submittedName>
        <fullName evidence="2">Uncharacterized protein</fullName>
    </submittedName>
</protein>
<proteinExistence type="predicted"/>